<dbReference type="STRING" id="33114.A0A2G2VNK1"/>
<dbReference type="Pfam" id="PF07717">
    <property type="entry name" value="OB_NTP_bind"/>
    <property type="match status" value="1"/>
</dbReference>
<sequence length="110" mass="12495">MQVHPSSVLNPDEDGMLPNYVVYHELIVTSRPFMRNVCAVEMRWVAPIIAKLEKLNVSKLSGGSSQTDKQIQEVTSTVEKKELAAIQSPEDCDNRIQAARERFLARKRQK</sequence>
<keyword evidence="1" id="KW-0347">Helicase</keyword>
<name>A0A2G2VNK1_CAPBA</name>
<evidence type="ECO:0000256" key="1">
    <source>
        <dbReference type="ARBA" id="ARBA00022806"/>
    </source>
</evidence>
<dbReference type="Proteomes" id="UP000224567">
    <property type="component" value="Unassembled WGS sequence"/>
</dbReference>
<keyword evidence="1" id="KW-0547">Nucleotide-binding</keyword>
<gene>
    <name evidence="3" type="ORF">CQW23_26323</name>
</gene>
<dbReference type="InterPro" id="IPR011709">
    <property type="entry name" value="DEAD-box_helicase_OB_fold"/>
</dbReference>
<comment type="caution">
    <text evidence="3">The sequence shown here is derived from an EMBL/GenBank/DDBJ whole genome shotgun (WGS) entry which is preliminary data.</text>
</comment>
<accession>A0A2G2VNK1</accession>
<dbReference type="EMBL" id="MLFT02000011">
    <property type="protein sequence ID" value="PHT34523.1"/>
    <property type="molecule type" value="Genomic_DNA"/>
</dbReference>
<evidence type="ECO:0000313" key="4">
    <source>
        <dbReference type="Proteomes" id="UP000224567"/>
    </source>
</evidence>
<proteinExistence type="predicted"/>
<keyword evidence="1" id="KW-0378">Hydrolase</keyword>
<evidence type="ECO:0000259" key="2">
    <source>
        <dbReference type="Pfam" id="PF07717"/>
    </source>
</evidence>
<dbReference type="OrthoDB" id="10253254at2759"/>
<protein>
    <recommendedName>
        <fullName evidence="2">DEAD-box helicase OB fold domain-containing protein</fullName>
    </recommendedName>
</protein>
<feature type="domain" description="DEAD-box helicase OB fold" evidence="2">
    <location>
        <begin position="2"/>
        <end position="49"/>
    </location>
</feature>
<reference evidence="4" key="2">
    <citation type="journal article" date="2017" name="J. Anim. Genet.">
        <title>Multiple reference genome sequences of hot pepper reveal the massive evolution of plant disease resistance genes by retroduplication.</title>
        <authorList>
            <person name="Kim S."/>
            <person name="Park J."/>
            <person name="Yeom S.-I."/>
            <person name="Kim Y.-M."/>
            <person name="Seo E."/>
            <person name="Kim K.-T."/>
            <person name="Kim M.-S."/>
            <person name="Lee J.M."/>
            <person name="Cheong K."/>
            <person name="Shin H.-S."/>
            <person name="Kim S.-B."/>
            <person name="Han K."/>
            <person name="Lee J."/>
            <person name="Park M."/>
            <person name="Lee H.-A."/>
            <person name="Lee H.-Y."/>
            <person name="Lee Y."/>
            <person name="Oh S."/>
            <person name="Lee J.H."/>
            <person name="Choi E."/>
            <person name="Choi E."/>
            <person name="Lee S.E."/>
            <person name="Jeon J."/>
            <person name="Kim H."/>
            <person name="Choi G."/>
            <person name="Song H."/>
            <person name="Lee J."/>
            <person name="Lee S.-C."/>
            <person name="Kwon J.-K."/>
            <person name="Lee H.-Y."/>
            <person name="Koo N."/>
            <person name="Hong Y."/>
            <person name="Kim R.W."/>
            <person name="Kang W.-H."/>
            <person name="Huh J.H."/>
            <person name="Kang B.-C."/>
            <person name="Yang T.-J."/>
            <person name="Lee Y.-H."/>
            <person name="Bennetzen J.L."/>
            <person name="Choi D."/>
        </authorList>
    </citation>
    <scope>NUCLEOTIDE SEQUENCE [LARGE SCALE GENOMIC DNA]</scope>
    <source>
        <strain evidence="4">cv. PBC81</strain>
    </source>
</reference>
<reference evidence="3 4" key="1">
    <citation type="journal article" date="2017" name="Genome Biol.">
        <title>New reference genome sequences of hot pepper reveal the massive evolution of plant disease-resistance genes by retroduplication.</title>
        <authorList>
            <person name="Kim S."/>
            <person name="Park J."/>
            <person name="Yeom S.I."/>
            <person name="Kim Y.M."/>
            <person name="Seo E."/>
            <person name="Kim K.T."/>
            <person name="Kim M.S."/>
            <person name="Lee J.M."/>
            <person name="Cheong K."/>
            <person name="Shin H.S."/>
            <person name="Kim S.B."/>
            <person name="Han K."/>
            <person name="Lee J."/>
            <person name="Park M."/>
            <person name="Lee H.A."/>
            <person name="Lee H.Y."/>
            <person name="Lee Y."/>
            <person name="Oh S."/>
            <person name="Lee J.H."/>
            <person name="Choi E."/>
            <person name="Choi E."/>
            <person name="Lee S.E."/>
            <person name="Jeon J."/>
            <person name="Kim H."/>
            <person name="Choi G."/>
            <person name="Song H."/>
            <person name="Lee J."/>
            <person name="Lee S.C."/>
            <person name="Kwon J.K."/>
            <person name="Lee H.Y."/>
            <person name="Koo N."/>
            <person name="Hong Y."/>
            <person name="Kim R.W."/>
            <person name="Kang W.H."/>
            <person name="Huh J.H."/>
            <person name="Kang B.C."/>
            <person name="Yang T.J."/>
            <person name="Lee Y.H."/>
            <person name="Bennetzen J.L."/>
            <person name="Choi D."/>
        </authorList>
    </citation>
    <scope>NUCLEOTIDE SEQUENCE [LARGE SCALE GENOMIC DNA]</scope>
    <source>
        <strain evidence="4">cv. PBC81</strain>
    </source>
</reference>
<keyword evidence="4" id="KW-1185">Reference proteome</keyword>
<organism evidence="3 4">
    <name type="scientific">Capsicum baccatum</name>
    <name type="common">Peruvian pepper</name>
    <dbReference type="NCBI Taxonomy" id="33114"/>
    <lineage>
        <taxon>Eukaryota</taxon>
        <taxon>Viridiplantae</taxon>
        <taxon>Streptophyta</taxon>
        <taxon>Embryophyta</taxon>
        <taxon>Tracheophyta</taxon>
        <taxon>Spermatophyta</taxon>
        <taxon>Magnoliopsida</taxon>
        <taxon>eudicotyledons</taxon>
        <taxon>Gunneridae</taxon>
        <taxon>Pentapetalae</taxon>
        <taxon>asterids</taxon>
        <taxon>lamiids</taxon>
        <taxon>Solanales</taxon>
        <taxon>Solanaceae</taxon>
        <taxon>Solanoideae</taxon>
        <taxon>Capsiceae</taxon>
        <taxon>Capsicum</taxon>
    </lineage>
</organism>
<evidence type="ECO:0000313" key="3">
    <source>
        <dbReference type="EMBL" id="PHT34523.1"/>
    </source>
</evidence>
<dbReference type="GO" id="GO:0004386">
    <property type="term" value="F:helicase activity"/>
    <property type="evidence" value="ECO:0007669"/>
    <property type="project" value="UniProtKB-KW"/>
</dbReference>
<keyword evidence="1" id="KW-0067">ATP-binding</keyword>
<dbReference type="AlphaFoldDB" id="A0A2G2VNK1"/>